<dbReference type="SUPFAM" id="SSF49503">
    <property type="entry name" value="Cupredoxins"/>
    <property type="match status" value="1"/>
</dbReference>
<evidence type="ECO:0000256" key="4">
    <source>
        <dbReference type="ARBA" id="ARBA00022723"/>
    </source>
</evidence>
<evidence type="ECO:0000256" key="2">
    <source>
        <dbReference type="ARBA" id="ARBA00005338"/>
    </source>
</evidence>
<feature type="binding site" evidence="9">
    <location>
        <position position="153"/>
    </location>
    <ligand>
        <name>Cu cation</name>
        <dbReference type="ChEBI" id="CHEBI:23378"/>
    </ligand>
</feature>
<evidence type="ECO:0000259" key="11">
    <source>
        <dbReference type="Pfam" id="PF00127"/>
    </source>
</evidence>
<name>A0A427A0R9_ENSVE</name>
<keyword evidence="5 10" id="KW-0249">Electron transport</keyword>
<organism evidence="13 14">
    <name type="scientific">Ensete ventricosum</name>
    <name type="common">Abyssinian banana</name>
    <name type="synonym">Musa ensete</name>
    <dbReference type="NCBI Taxonomy" id="4639"/>
    <lineage>
        <taxon>Eukaryota</taxon>
        <taxon>Viridiplantae</taxon>
        <taxon>Streptophyta</taxon>
        <taxon>Embryophyta</taxon>
        <taxon>Tracheophyta</taxon>
        <taxon>Spermatophyta</taxon>
        <taxon>Magnoliopsida</taxon>
        <taxon>Liliopsida</taxon>
        <taxon>Zingiberales</taxon>
        <taxon>Musaceae</taxon>
        <taxon>Ensete</taxon>
    </lineage>
</organism>
<dbReference type="Proteomes" id="UP000287651">
    <property type="component" value="Unassembled WGS sequence"/>
</dbReference>
<keyword evidence="6 9" id="KW-0186">Copper</keyword>
<evidence type="ECO:0000313" key="12">
    <source>
        <dbReference type="EMBL" id="KAJ8498017.1"/>
    </source>
</evidence>
<dbReference type="InterPro" id="IPR000923">
    <property type="entry name" value="BlueCu_1"/>
</dbReference>
<sequence length="168" mass="17022">MASMSTTAVTIPSFSGLKATAARSDAIVAMAAPRAKVVAMSARASLKEVKVAAVAAAAGALLATGNALAIEVLLGGNDGSLAFVPGEFSVAAGESIVFKNNQAFPHNVIFDEDEIPKGVDAAAISMSEEDLLNAPGETYSVTLNEKGTYAFYCSPHQGAGMVGKVTVN</sequence>
<dbReference type="AlphaFoldDB" id="A0A427A0R9"/>
<evidence type="ECO:0000256" key="5">
    <source>
        <dbReference type="ARBA" id="ARBA00022982"/>
    </source>
</evidence>
<dbReference type="OrthoDB" id="197281at2759"/>
<dbReference type="InterPro" id="IPR008972">
    <property type="entry name" value="Cupredoxin"/>
</dbReference>
<dbReference type="PRINTS" id="PR00156">
    <property type="entry name" value="COPPERBLUE"/>
</dbReference>
<protein>
    <recommendedName>
        <fullName evidence="10">Plastocyanin</fullName>
    </recommendedName>
</protein>
<comment type="subcellular location">
    <subcellularLocation>
        <location evidence="1 10">Plastid</location>
        <location evidence="1 10">Chloroplast thylakoid membrane</location>
        <topology evidence="1 10">Peripheral membrane protein</topology>
        <orientation evidence="1 10">Lumenal side</orientation>
    </subcellularLocation>
</comment>
<feature type="binding site" evidence="9">
    <location>
        <position position="156"/>
    </location>
    <ligand>
        <name>Cu cation</name>
        <dbReference type="ChEBI" id="CHEBI:23378"/>
    </ligand>
</feature>
<dbReference type="EMBL" id="JAQQAF010000003">
    <property type="protein sequence ID" value="KAJ8498017.1"/>
    <property type="molecule type" value="Genomic_DNA"/>
</dbReference>
<gene>
    <name evidence="13" type="ORF">B296_00026073</name>
    <name evidence="12" type="ORF">OPV22_008569</name>
</gene>
<keyword evidence="15" id="KW-1185">Reference proteome</keyword>
<evidence type="ECO:0000256" key="1">
    <source>
        <dbReference type="ARBA" id="ARBA00004622"/>
    </source>
</evidence>
<dbReference type="NCBIfam" id="TIGR02656">
    <property type="entry name" value="cyanin_plasto"/>
    <property type="match status" value="1"/>
</dbReference>
<feature type="domain" description="Blue (type 1) copper" evidence="11">
    <location>
        <begin position="71"/>
        <end position="168"/>
    </location>
</feature>
<feature type="binding site" evidence="9">
    <location>
        <position position="161"/>
    </location>
    <ligand>
        <name>Cu cation</name>
        <dbReference type="ChEBI" id="CHEBI:23378"/>
    </ligand>
</feature>
<accession>A0A427A0R9</accession>
<dbReference type="Gene3D" id="2.60.40.420">
    <property type="entry name" value="Cupredoxins - blue copper proteins"/>
    <property type="match status" value="1"/>
</dbReference>
<proteinExistence type="inferred from homology"/>
<keyword evidence="7 10" id="KW-0793">Thylakoid</keyword>
<comment type="function">
    <text evidence="10">Participates in electron transfer between P700 and the cytochrome b6-f complex in photosystem I.</text>
</comment>
<dbReference type="GO" id="GO:0009055">
    <property type="term" value="F:electron transfer activity"/>
    <property type="evidence" value="ECO:0007669"/>
    <property type="project" value="UniProtKB-UniRule"/>
</dbReference>
<comment type="cofactor">
    <cofactor evidence="9">
        <name>Cu(2+)</name>
        <dbReference type="ChEBI" id="CHEBI:29036"/>
    </cofactor>
    <text evidence="9">The crystal structure with reduced Cu(1+) has also been determined.</text>
</comment>
<dbReference type="PRINTS" id="PR00157">
    <property type="entry name" value="PLASTOCYANIN"/>
</dbReference>
<evidence type="ECO:0000256" key="6">
    <source>
        <dbReference type="ARBA" id="ARBA00023008"/>
    </source>
</evidence>
<dbReference type="PROSITE" id="PS00196">
    <property type="entry name" value="COPPER_BLUE"/>
    <property type="match status" value="1"/>
</dbReference>
<evidence type="ECO:0000256" key="3">
    <source>
        <dbReference type="ARBA" id="ARBA00022448"/>
    </source>
</evidence>
<dbReference type="GO" id="GO:0005507">
    <property type="term" value="F:copper ion binding"/>
    <property type="evidence" value="ECO:0007669"/>
    <property type="project" value="UniProtKB-UniRule"/>
</dbReference>
<evidence type="ECO:0000313" key="15">
    <source>
        <dbReference type="Proteomes" id="UP001222027"/>
    </source>
</evidence>
<evidence type="ECO:0000313" key="14">
    <source>
        <dbReference type="Proteomes" id="UP000287651"/>
    </source>
</evidence>
<dbReference type="CDD" id="cd04219">
    <property type="entry name" value="Plastocyanin"/>
    <property type="match status" value="1"/>
</dbReference>
<comment type="similarity">
    <text evidence="2 10">Belongs to the plastocyanin family.</text>
</comment>
<dbReference type="InterPro" id="IPR001235">
    <property type="entry name" value="Copper_blue_Plastocyanin"/>
</dbReference>
<dbReference type="EMBL" id="AMZH03004229">
    <property type="protein sequence ID" value="RRT69792.1"/>
    <property type="molecule type" value="Genomic_DNA"/>
</dbReference>
<keyword evidence="8 10" id="KW-0472">Membrane</keyword>
<keyword evidence="3 10" id="KW-0813">Transport</keyword>
<dbReference type="PANTHER" id="PTHR34192">
    <property type="entry name" value="PLASTOCYANIN MAJOR ISOFORM, CHLOROPLASTIC-RELATED"/>
    <property type="match status" value="1"/>
</dbReference>
<dbReference type="InterPro" id="IPR002387">
    <property type="entry name" value="Plastocyanin"/>
</dbReference>
<dbReference type="GO" id="GO:0009535">
    <property type="term" value="C:chloroplast thylakoid membrane"/>
    <property type="evidence" value="ECO:0007669"/>
    <property type="project" value="UniProtKB-SubCell"/>
</dbReference>
<reference evidence="12 15" key="3">
    <citation type="submission" date="2022-12" db="EMBL/GenBank/DDBJ databases">
        <title>Chromosome-scale assembly of the Ensete ventricosum genome.</title>
        <authorList>
            <person name="Dussert Y."/>
            <person name="Stocks J."/>
            <person name="Wendawek A."/>
            <person name="Woldeyes F."/>
            <person name="Nichols R.A."/>
            <person name="Borrell J.S."/>
        </authorList>
    </citation>
    <scope>NUCLEOTIDE SEQUENCE [LARGE SCALE GENOMIC DNA]</scope>
    <source>
        <strain evidence="15">cv. Maze</strain>
        <strain evidence="12">MazeRef_0001</strain>
        <tissue evidence="12">Seeds</tissue>
    </source>
</reference>
<reference evidence="13 14" key="1">
    <citation type="journal article" date="2014" name="Agronomy (Basel)">
        <title>A Draft Genome Sequence for Ensete ventricosum, the Drought-Tolerant Tree Against Hunger.</title>
        <authorList>
            <person name="Harrison J."/>
            <person name="Moore K.A."/>
            <person name="Paszkiewicz K."/>
            <person name="Jones T."/>
            <person name="Grant M."/>
            <person name="Ambacheew D."/>
            <person name="Muzemil S."/>
            <person name="Studholme D.J."/>
        </authorList>
    </citation>
    <scope>NUCLEOTIDE SEQUENCE [LARGE SCALE GENOMIC DNA]</scope>
</reference>
<feature type="binding site" evidence="9">
    <location>
        <position position="106"/>
    </location>
    <ligand>
        <name>Cu cation</name>
        <dbReference type="ChEBI" id="CHEBI:23378"/>
    </ligand>
</feature>
<dbReference type="PANTHER" id="PTHR34192:SF10">
    <property type="entry name" value="PLASTOCYANIN MAJOR ISOFORM, CHLOROPLASTIC-RELATED"/>
    <property type="match status" value="1"/>
</dbReference>
<dbReference type="InterPro" id="IPR028871">
    <property type="entry name" value="BlueCu_1_BS"/>
</dbReference>
<comment type="caution">
    <text evidence="13">The sequence shown here is derived from an EMBL/GenBank/DDBJ whole genome shotgun (WGS) entry which is preliminary data.</text>
</comment>
<evidence type="ECO:0000256" key="7">
    <source>
        <dbReference type="ARBA" id="ARBA00023078"/>
    </source>
</evidence>
<dbReference type="Proteomes" id="UP001222027">
    <property type="component" value="Unassembled WGS sequence"/>
</dbReference>
<evidence type="ECO:0000313" key="13">
    <source>
        <dbReference type="EMBL" id="RRT69792.1"/>
    </source>
</evidence>
<dbReference type="GO" id="GO:0009543">
    <property type="term" value="C:chloroplast thylakoid lumen"/>
    <property type="evidence" value="ECO:0007669"/>
    <property type="project" value="TreeGrafter"/>
</dbReference>
<dbReference type="Pfam" id="PF00127">
    <property type="entry name" value="Copper-bind"/>
    <property type="match status" value="1"/>
</dbReference>
<evidence type="ECO:0000256" key="8">
    <source>
        <dbReference type="ARBA" id="ARBA00023136"/>
    </source>
</evidence>
<keyword evidence="4 9" id="KW-0479">Metal-binding</keyword>
<reference evidence="13" key="2">
    <citation type="submission" date="2018-09" db="EMBL/GenBank/DDBJ databases">
        <authorList>
            <person name="Harrison J."/>
            <person name="Moore K.A."/>
            <person name="Paszkiewicz K."/>
            <person name="Jones T."/>
            <person name="Grant M."/>
            <person name="Ambacheew D."/>
            <person name="Muzemil S."/>
            <person name="Studholme D."/>
        </authorList>
    </citation>
    <scope>NUCLEOTIDE SEQUENCE</scope>
</reference>
<evidence type="ECO:0000256" key="10">
    <source>
        <dbReference type="RuleBase" id="RU363020"/>
    </source>
</evidence>
<evidence type="ECO:0000256" key="9">
    <source>
        <dbReference type="PIRSR" id="PIRSR602387-1"/>
    </source>
</evidence>